<keyword evidence="7 10" id="KW-0378">Hydrolase</keyword>
<keyword evidence="5 10" id="KW-0255">Endonuclease</keyword>
<dbReference type="GO" id="GO:0000287">
    <property type="term" value="F:magnesium ion binding"/>
    <property type="evidence" value="ECO:0007669"/>
    <property type="project" value="UniProtKB-UniRule"/>
</dbReference>
<evidence type="ECO:0000313" key="12">
    <source>
        <dbReference type="Proteomes" id="UP000694501"/>
    </source>
</evidence>
<comment type="catalytic activity">
    <reaction evidence="10">
        <text>Endonucleolytic cleavage at apurinic or apyrimidinic sites to products with a 5'-phosphate.</text>
        <dbReference type="EC" id="3.1.21.7"/>
    </reaction>
</comment>
<keyword evidence="9 10" id="KW-0234">DNA repair</keyword>
<evidence type="ECO:0000256" key="9">
    <source>
        <dbReference type="ARBA" id="ARBA00023204"/>
    </source>
</evidence>
<organism evidence="11 12">
    <name type="scientific">Streptomyces tardus</name>
    <dbReference type="NCBI Taxonomy" id="2780544"/>
    <lineage>
        <taxon>Bacteria</taxon>
        <taxon>Bacillati</taxon>
        <taxon>Actinomycetota</taxon>
        <taxon>Actinomycetes</taxon>
        <taxon>Kitasatosporales</taxon>
        <taxon>Streptomycetaceae</taxon>
        <taxon>Streptomyces</taxon>
    </lineage>
</organism>
<dbReference type="GO" id="GO:0043737">
    <property type="term" value="F:deoxyribonuclease V activity"/>
    <property type="evidence" value="ECO:0007669"/>
    <property type="project" value="UniProtKB-UniRule"/>
</dbReference>
<proteinExistence type="inferred from homology"/>
<comment type="function">
    <text evidence="10">DNA repair enzyme involved in the repair of deaminated bases. Selectively cleaves double-stranded DNA at the second phosphodiester bond 3' to a deoxyinosine leaving behind the intact lesion on the nicked DNA.</text>
</comment>
<comment type="caution">
    <text evidence="11">The sequence shown here is derived from an EMBL/GenBank/DDBJ whole genome shotgun (WGS) entry which is preliminary data.</text>
</comment>
<dbReference type="EC" id="3.1.21.7" evidence="10"/>
<evidence type="ECO:0000256" key="6">
    <source>
        <dbReference type="ARBA" id="ARBA00022763"/>
    </source>
</evidence>
<keyword evidence="2 10" id="KW-0963">Cytoplasm</keyword>
<accession>A0A949NB98</accession>
<keyword evidence="6 10" id="KW-0227">DNA damage</keyword>
<evidence type="ECO:0000256" key="1">
    <source>
        <dbReference type="ARBA" id="ARBA00004496"/>
    </source>
</evidence>
<dbReference type="Pfam" id="PF04493">
    <property type="entry name" value="Endonuclease_5"/>
    <property type="match status" value="1"/>
</dbReference>
<evidence type="ECO:0000256" key="3">
    <source>
        <dbReference type="ARBA" id="ARBA00022722"/>
    </source>
</evidence>
<reference evidence="11" key="1">
    <citation type="submission" date="2021-06" db="EMBL/GenBank/DDBJ databases">
        <title>Sequencing of actinobacteria type strains.</title>
        <authorList>
            <person name="Nguyen G.-S."/>
            <person name="Wentzel A."/>
        </authorList>
    </citation>
    <scope>NUCLEOTIDE SEQUENCE</scope>
    <source>
        <strain evidence="11">P38-E01</strain>
    </source>
</reference>
<keyword evidence="4 10" id="KW-0479">Metal-binding</keyword>
<dbReference type="EMBL" id="JAELVF020000004">
    <property type="protein sequence ID" value="MBU7600648.1"/>
    <property type="molecule type" value="Genomic_DNA"/>
</dbReference>
<feature type="site" description="Interaction with target DNA" evidence="10">
    <location>
        <position position="85"/>
    </location>
</feature>
<sequence length="231" mass="24326">MRTTDEHRTPVDDEEAVAKQLRLRGRVDLVDSSPAPGAPGTLVAGVDVAYDDVSGRLAAAAVLLDAADLRVVHSATARGPVPYPYRPGLLAFRELPAVLEALSRLESRPDLVVCDGYGLAHPRRFGLASHLGVVTGLPCLGVAKNPFGFHHGELGAARGARAPLLDPETGEEVGAALRTRSGVKPVYVSAGHRVSADAACAHVLSLAREYRQPQTTRLADRLCREALAAPG</sequence>
<comment type="similarity">
    <text evidence="10">Belongs to the endonuclease V family.</text>
</comment>
<dbReference type="GO" id="GO:0006281">
    <property type="term" value="P:DNA repair"/>
    <property type="evidence" value="ECO:0007669"/>
    <property type="project" value="UniProtKB-UniRule"/>
</dbReference>
<dbReference type="AlphaFoldDB" id="A0A949NB98"/>
<dbReference type="Proteomes" id="UP000694501">
    <property type="component" value="Unassembled WGS sequence"/>
</dbReference>
<dbReference type="RefSeq" id="WP_216815149.1">
    <property type="nucleotide sequence ID" value="NZ_JAELVF020000004.1"/>
</dbReference>
<protein>
    <recommendedName>
        <fullName evidence="10">Endonuclease V</fullName>
        <ecNumber evidence="10">3.1.21.7</ecNumber>
    </recommendedName>
    <alternativeName>
        <fullName evidence="10">Deoxyinosine 3'endonuclease</fullName>
    </alternativeName>
    <alternativeName>
        <fullName evidence="10">Deoxyribonuclease V</fullName>
        <shortName evidence="10">DNase V</shortName>
    </alternativeName>
</protein>
<comment type="cofactor">
    <cofactor evidence="10">
        <name>Mg(2+)</name>
        <dbReference type="ChEBI" id="CHEBI:18420"/>
    </cofactor>
</comment>
<dbReference type="HAMAP" id="MF_00801">
    <property type="entry name" value="Endonuclease_5"/>
    <property type="match status" value="1"/>
</dbReference>
<evidence type="ECO:0000256" key="8">
    <source>
        <dbReference type="ARBA" id="ARBA00022842"/>
    </source>
</evidence>
<dbReference type="GO" id="GO:0016891">
    <property type="term" value="F:RNA endonuclease activity producing 5'-phosphomonoesters, hydrolytic mechanism"/>
    <property type="evidence" value="ECO:0007669"/>
    <property type="project" value="TreeGrafter"/>
</dbReference>
<evidence type="ECO:0000313" key="11">
    <source>
        <dbReference type="EMBL" id="MBU7600648.1"/>
    </source>
</evidence>
<feature type="binding site" evidence="10">
    <location>
        <position position="115"/>
    </location>
    <ligand>
        <name>Mg(2+)</name>
        <dbReference type="ChEBI" id="CHEBI:18420"/>
    </ligand>
</feature>
<gene>
    <name evidence="10" type="primary">nfi</name>
    <name evidence="11" type="ORF">JGS22_024225</name>
</gene>
<dbReference type="GO" id="GO:0005737">
    <property type="term" value="C:cytoplasm"/>
    <property type="evidence" value="ECO:0007669"/>
    <property type="project" value="UniProtKB-SubCell"/>
</dbReference>
<dbReference type="GO" id="GO:0003727">
    <property type="term" value="F:single-stranded RNA binding"/>
    <property type="evidence" value="ECO:0007669"/>
    <property type="project" value="TreeGrafter"/>
</dbReference>
<evidence type="ECO:0000256" key="7">
    <source>
        <dbReference type="ARBA" id="ARBA00022801"/>
    </source>
</evidence>
<evidence type="ECO:0000256" key="5">
    <source>
        <dbReference type="ARBA" id="ARBA00022759"/>
    </source>
</evidence>
<comment type="subcellular location">
    <subcellularLocation>
        <location evidence="1 10">Cytoplasm</location>
    </subcellularLocation>
</comment>
<name>A0A949NB98_9ACTN</name>
<evidence type="ECO:0000256" key="2">
    <source>
        <dbReference type="ARBA" id="ARBA00022490"/>
    </source>
</evidence>
<keyword evidence="3 10" id="KW-0540">Nuclease</keyword>
<dbReference type="PANTHER" id="PTHR28511:SF1">
    <property type="entry name" value="ENDONUCLEASE V"/>
    <property type="match status" value="1"/>
</dbReference>
<dbReference type="PANTHER" id="PTHR28511">
    <property type="entry name" value="ENDONUCLEASE V"/>
    <property type="match status" value="1"/>
</dbReference>
<evidence type="ECO:0000256" key="4">
    <source>
        <dbReference type="ARBA" id="ARBA00022723"/>
    </source>
</evidence>
<dbReference type="CDD" id="cd06559">
    <property type="entry name" value="Endonuclease_V"/>
    <property type="match status" value="1"/>
</dbReference>
<dbReference type="InterPro" id="IPR007581">
    <property type="entry name" value="Endonuclease-V"/>
</dbReference>
<keyword evidence="8 10" id="KW-0460">Magnesium</keyword>
<evidence type="ECO:0000256" key="10">
    <source>
        <dbReference type="HAMAP-Rule" id="MF_00801"/>
    </source>
</evidence>
<feature type="binding site" evidence="10">
    <location>
        <position position="47"/>
    </location>
    <ligand>
        <name>Mg(2+)</name>
        <dbReference type="ChEBI" id="CHEBI:18420"/>
    </ligand>
</feature>
<dbReference type="FunFam" id="3.30.2170.10:FF:000007">
    <property type="entry name" value="Endonuclease V"/>
    <property type="match status" value="1"/>
</dbReference>
<keyword evidence="12" id="KW-1185">Reference proteome</keyword>